<dbReference type="OrthoDB" id="442863at2759"/>
<proteinExistence type="predicted"/>
<dbReference type="GO" id="GO:0005655">
    <property type="term" value="C:nucleolar ribonuclease P complex"/>
    <property type="evidence" value="ECO:0007669"/>
    <property type="project" value="InterPro"/>
</dbReference>
<dbReference type="InterPro" id="IPR000313">
    <property type="entry name" value="PWWP_dom"/>
</dbReference>
<dbReference type="InterPro" id="IPR039182">
    <property type="entry name" value="Pop1"/>
</dbReference>
<organism evidence="3 4">
    <name type="scientific">Musa troglodytarum</name>
    <name type="common">fe'i banana</name>
    <dbReference type="NCBI Taxonomy" id="320322"/>
    <lineage>
        <taxon>Eukaryota</taxon>
        <taxon>Viridiplantae</taxon>
        <taxon>Streptophyta</taxon>
        <taxon>Embryophyta</taxon>
        <taxon>Tracheophyta</taxon>
        <taxon>Spermatophyta</taxon>
        <taxon>Magnoliopsida</taxon>
        <taxon>Liliopsida</taxon>
        <taxon>Zingiberales</taxon>
        <taxon>Musaceae</taxon>
        <taxon>Musa</taxon>
    </lineage>
</organism>
<feature type="compositionally biased region" description="Low complexity" evidence="1">
    <location>
        <begin position="41"/>
        <end position="53"/>
    </location>
</feature>
<dbReference type="PANTHER" id="PTHR22731:SF3">
    <property type="entry name" value="RIBONUCLEASES P_MRP PROTEIN SUBUNIT POP1"/>
    <property type="match status" value="1"/>
</dbReference>
<feature type="compositionally biased region" description="Basic and acidic residues" evidence="1">
    <location>
        <begin position="1338"/>
        <end position="1350"/>
    </location>
</feature>
<dbReference type="InterPro" id="IPR009723">
    <property type="entry name" value="Pop1_N"/>
</dbReference>
<dbReference type="Pfam" id="PF00855">
    <property type="entry name" value="PWWP"/>
    <property type="match status" value="1"/>
</dbReference>
<dbReference type="GO" id="GO:0000172">
    <property type="term" value="C:ribonuclease MRP complex"/>
    <property type="evidence" value="ECO:0007669"/>
    <property type="project" value="InterPro"/>
</dbReference>
<dbReference type="PANTHER" id="PTHR22731">
    <property type="entry name" value="RIBONUCLEASES P/MRP PROTEIN SUBUNIT POP1"/>
    <property type="match status" value="1"/>
</dbReference>
<feature type="region of interest" description="Disordered" evidence="1">
    <location>
        <begin position="1465"/>
        <end position="1528"/>
    </location>
</feature>
<dbReference type="Proteomes" id="UP001055439">
    <property type="component" value="Chromosome 2"/>
</dbReference>
<evidence type="ECO:0000313" key="3">
    <source>
        <dbReference type="EMBL" id="URD90885.1"/>
    </source>
</evidence>
<gene>
    <name evidence="3" type="ORF">MUK42_28061</name>
</gene>
<dbReference type="GO" id="GO:0001682">
    <property type="term" value="P:tRNA 5'-leader removal"/>
    <property type="evidence" value="ECO:0007669"/>
    <property type="project" value="InterPro"/>
</dbReference>
<feature type="region of interest" description="Disordered" evidence="1">
    <location>
        <begin position="166"/>
        <end position="185"/>
    </location>
</feature>
<feature type="compositionally biased region" description="Basic and acidic residues" evidence="1">
    <location>
        <begin position="1466"/>
        <end position="1475"/>
    </location>
</feature>
<feature type="region of interest" description="Disordered" evidence="1">
    <location>
        <begin position="1"/>
        <end position="127"/>
    </location>
</feature>
<feature type="region of interest" description="Disordered" evidence="1">
    <location>
        <begin position="1295"/>
        <end position="1317"/>
    </location>
</feature>
<accession>A0A9E7JRI9</accession>
<keyword evidence="4" id="KW-1185">Reference proteome</keyword>
<feature type="compositionally biased region" description="Basic and acidic residues" evidence="1">
    <location>
        <begin position="67"/>
        <end position="76"/>
    </location>
</feature>
<dbReference type="CDD" id="cd05162">
    <property type="entry name" value="PWWP"/>
    <property type="match status" value="1"/>
</dbReference>
<feature type="domain" description="PWWP" evidence="2">
    <location>
        <begin position="1028"/>
        <end position="1091"/>
    </location>
</feature>
<dbReference type="Pfam" id="PF06978">
    <property type="entry name" value="POP1_N"/>
    <property type="match status" value="1"/>
</dbReference>
<feature type="region of interest" description="Disordered" evidence="1">
    <location>
        <begin position="939"/>
        <end position="996"/>
    </location>
</feature>
<feature type="region of interest" description="Disordered" evidence="1">
    <location>
        <begin position="1331"/>
        <end position="1353"/>
    </location>
</feature>
<dbReference type="SUPFAM" id="SSF63748">
    <property type="entry name" value="Tudor/PWWP/MBT"/>
    <property type="match status" value="1"/>
</dbReference>
<sequence length="1528" mass="167554">METLQATEPMSGKSPTQPQSSGFPPPPPAPSERRLSESRYVADATADGASVAANLAPVTLSGTETPAARDRKDARDPTPPPARAPSRQALRPPPRPPAPGRRLSLRAGASPSNQSEEVPSTISAVAPPPRTLNVQKFAESRAAELDSLHSIISTRLNHDFRIRRDKRRRTTGHRASTKNHGRPKRRKLGVEDGILPENEEVQTTKKVSRRTRRRMEFRSNPSSGFCTAGDGTKRLRTHLWHAKRFTMVKRWGFYLPLGLHGRENHTKDSILAVLRMVLFPSPYVPSTAPEKLSNQVAHGVCYGKAMLYHIEAPVSNLISPVIYMWQPFLRDSDHVNAEKDGVSNSSGSTHKDECSSPIKKLWIWIHAAAFNEGFGVIDNACQKQMHECGVYVRCFTLEGQIARLEVMGSKAIKMIKKILHPVSQSCSSADNSLLNQSSLTPCSNSQVQKSILLCHAEKLPSHAILPLTVHDPRDLPSSRTEVTDNELSTILEGFLQGEDSLWSRPETNGIFLSDSISLWDCSNNLNPPVPESIICKEKHDRRLKDFYLEPSSHACAATEVKDCPSRTCPILLLKHADYGSFCMGSLLLQSGLPSFPFDFPDCKAYTSFMADEAAAFDTASELCPLAVRPSRVPKPSPWNSIVSTVIKGPNILRGFMTMDAQTSSGIIPENSILDVDSKDKASSPERQAAVVFPGFIARTSKVLDSYLKKIGCRNLLSLPDVQIAENSTLDCIKISANVMHSDSKLCFVRVMLHAYKEGVFEDGAIVCAPNSTDLSRWTSRSEGDRDLEELQVPQSFVRSCFTEQNSGKWELQDCEDSLALQTFRWPIGFVTTGFVRGSSKPVAEAFCEARLLAMLRGQQSCDTQTAEAEIFVFVRNMRSTAYRPWPPVADAARKNLTRLFFVLPPLADCPSLALNSLNTFDSAHFSPSASFPGMETLEATEPMSGESPTQLQSSGSPQPPTAPSERRPPESRYLPDASGDGASVAANSAPVTPSGTEAKADVDVHFGNGGMGLGSLTGGSPEGIPFAVGDLVWGKTKNHPWWPALVSDPFSAPIDAKKAHLSDVSLLLVYCFGSGAYAWCEPAQLKPFVEDFHRMTRQSSSKSFVAAVEGALDEIRRRLQLELTCGCVPPEAGGKTAECPGGRLPVSNFRPLEFLEHLQDVACDVTMADVLKVAALRSWVIAFGKGWTAGLPGYHPRREIMELVDKIDLDVPPGDLGDGNEEGDGECSITGSRVRKGLKTSEDNLHKRQKKRSMAALIAGRELDTVELSEGDEFTVEEKVKGVKNQMIKKEKDMDADGCGVEAQEDTGSGRRERKKSKYLSPPYTCLGAYTNTLDSPRSGEVKSPRKAAEASRALNSDISSLLRCDSEAVEKEEDTSNPGFGIESTSVNDILLELLCTARNPLHLKWNQSAKMIKSFFNKYRSSMYSSGSDFLTYQKLHNECCLVSIESPNKLIVNNISVLGKSEGGWKDKKDSADLQVETGLTPDSRSCSEQGKAGRKRKMRKNEDNNVTPADLEPRIINIPVKRKT</sequence>
<evidence type="ECO:0000256" key="1">
    <source>
        <dbReference type="SAM" id="MobiDB-lite"/>
    </source>
</evidence>
<protein>
    <submittedName>
        <fullName evidence="3">Ribonucleases P MRP protein subunit POP1 containing protein</fullName>
    </submittedName>
</protein>
<dbReference type="EMBL" id="CP097504">
    <property type="protein sequence ID" value="URD90885.1"/>
    <property type="molecule type" value="Genomic_DNA"/>
</dbReference>
<feature type="compositionally biased region" description="Polar residues" evidence="1">
    <location>
        <begin position="110"/>
        <end position="123"/>
    </location>
</feature>
<name>A0A9E7JRI9_9LILI</name>
<dbReference type="Gene3D" id="2.30.30.140">
    <property type="match status" value="1"/>
</dbReference>
<feature type="compositionally biased region" description="Polar residues" evidence="1">
    <location>
        <begin position="985"/>
        <end position="995"/>
    </location>
</feature>
<dbReference type="SMART" id="SM00293">
    <property type="entry name" value="PWWP"/>
    <property type="match status" value="1"/>
</dbReference>
<evidence type="ECO:0000259" key="2">
    <source>
        <dbReference type="PROSITE" id="PS50812"/>
    </source>
</evidence>
<evidence type="ECO:0000313" key="4">
    <source>
        <dbReference type="Proteomes" id="UP001055439"/>
    </source>
</evidence>
<reference evidence="3" key="1">
    <citation type="submission" date="2022-05" db="EMBL/GenBank/DDBJ databases">
        <title>The Musa troglodytarum L. genome provides insights into the mechanism of non-climacteric behaviour and enrichment of carotenoids.</title>
        <authorList>
            <person name="Wang J."/>
        </authorList>
    </citation>
    <scope>NUCLEOTIDE SEQUENCE</scope>
    <source>
        <tissue evidence="3">Leaf</tissue>
    </source>
</reference>
<dbReference type="PROSITE" id="PS50812">
    <property type="entry name" value="PWWP"/>
    <property type="match status" value="1"/>
</dbReference>
<feature type="compositionally biased region" description="Polar residues" evidence="1">
    <location>
        <begin position="946"/>
        <end position="956"/>
    </location>
</feature>